<feature type="transmembrane region" description="Helical" evidence="10">
    <location>
        <begin position="214"/>
        <end position="235"/>
    </location>
</feature>
<keyword evidence="10" id="KW-1133">Transmembrane helix</keyword>
<dbReference type="InterPro" id="IPR000014">
    <property type="entry name" value="PAS"/>
</dbReference>
<dbReference type="SMART" id="SM00387">
    <property type="entry name" value="HATPase_c"/>
    <property type="match status" value="1"/>
</dbReference>
<dbReference type="InterPro" id="IPR001789">
    <property type="entry name" value="Sig_transdc_resp-reg_receiver"/>
</dbReference>
<evidence type="ECO:0000313" key="16">
    <source>
        <dbReference type="EMBL" id="KEQ02624.1"/>
    </source>
</evidence>
<dbReference type="GO" id="GO:0000155">
    <property type="term" value="F:phosphorelay sensor kinase activity"/>
    <property type="evidence" value="ECO:0007669"/>
    <property type="project" value="InterPro"/>
</dbReference>
<dbReference type="SMART" id="SM00091">
    <property type="entry name" value="PAS"/>
    <property type="match status" value="1"/>
</dbReference>
<dbReference type="Gene3D" id="3.30.565.10">
    <property type="entry name" value="Histidine kinase-like ATPase, C-terminal domain"/>
    <property type="match status" value="1"/>
</dbReference>
<sequence length="760" mass="81406">MTGTHDLILVALSILIAVAASYTALDLATRVKASTSRAASYAWLAAAAVCMGGGVWSMHFVAMLAYVMPNMEIAYDPPLTALSLATAIAVTGGGFAVVSRPQSGPVALVLSGLVMGAGILAMHYMGMAAMRMQATLSYDAFWVSVSVFVAIGAAIAALWLAFRSTRFVEKGAAACFMGLAISGMHFAGMQAATIGTHDMAAGSNASAVVSQSSLALSVAAITFLILLAAIVAAMFDRRFAVLVENEARALKVSEEQFRSLYRRTPLPLHALDELGRVEEVSDEWLTLMKYGRDEVLGRPLINFMAEESARQRVQDDWPRLLAEGELREKEYRFVTKDGQFLDVLSTSTVERDASGAFKWAVGGLVDLTGRKRTEAALRQAQKMEAVGQLTGGIAHDFNNLLAVIMGSLSILKKRLPFEERLHGLVDNALEGTRRGAALTERMLSFARRQNLEPRALEVPTLVKGMQDLLERSLGPRMTIQTEFPLSLPQVTADPNQLEMALLNLAVNARDAMDGQGTITVSAEAGVTKPEGLAPGNYVCLRVVDHGEGMDEQTLIRAREPFFTTKEIGKGTGLGLSMVAGFAEQSGGTLVIRSEKGHGTTMEIWLPVAEEGASIDVQATPLQVHDRRSLLKGCRVLVVDDDALVLWSTQSMLEEMGADVIATTSPLQALEVVQAAETLHCVVTDYAMPGMSGAQLAAAIRVRLPEVPIIVATGYAEVPAEVSDYPKVQKPFTEEALGKVLSESLKRGAKVVPIGAKGRTT</sequence>
<evidence type="ECO:0000259" key="12">
    <source>
        <dbReference type="PROSITE" id="PS50110"/>
    </source>
</evidence>
<accession>A0A922T6U1</accession>
<dbReference type="InterPro" id="IPR036890">
    <property type="entry name" value="HATPase_C_sf"/>
</dbReference>
<comment type="catalytic activity">
    <reaction evidence="1">
        <text>ATP + protein L-histidine = ADP + protein N-phospho-L-histidine.</text>
        <dbReference type="EC" id="2.7.13.3"/>
    </reaction>
</comment>
<dbReference type="Gene3D" id="3.40.50.2300">
    <property type="match status" value="1"/>
</dbReference>
<dbReference type="CDD" id="cd00082">
    <property type="entry name" value="HisKA"/>
    <property type="match status" value="1"/>
</dbReference>
<dbReference type="InterPro" id="IPR035965">
    <property type="entry name" value="PAS-like_dom_sf"/>
</dbReference>
<name>A0A922T6U1_9HYPH</name>
<dbReference type="InterPro" id="IPR013655">
    <property type="entry name" value="PAS_fold_3"/>
</dbReference>
<evidence type="ECO:0000259" key="14">
    <source>
        <dbReference type="PROSITE" id="PS50113"/>
    </source>
</evidence>
<evidence type="ECO:0000256" key="7">
    <source>
        <dbReference type="ARBA" id="ARBA00022840"/>
    </source>
</evidence>
<dbReference type="PANTHER" id="PTHR43065:SF46">
    <property type="entry name" value="C4-DICARBOXYLATE TRANSPORT SENSOR PROTEIN DCTB"/>
    <property type="match status" value="1"/>
</dbReference>
<feature type="transmembrane region" description="Helical" evidence="10">
    <location>
        <begin position="105"/>
        <end position="125"/>
    </location>
</feature>
<feature type="domain" description="Response regulatory" evidence="12">
    <location>
        <begin position="634"/>
        <end position="744"/>
    </location>
</feature>
<feature type="transmembrane region" description="Helical" evidence="10">
    <location>
        <begin position="140"/>
        <end position="162"/>
    </location>
</feature>
<dbReference type="PANTHER" id="PTHR43065">
    <property type="entry name" value="SENSOR HISTIDINE KINASE"/>
    <property type="match status" value="1"/>
</dbReference>
<keyword evidence="10" id="KW-0472">Membrane</keyword>
<reference evidence="16 17" key="1">
    <citation type="submission" date="2014-06" db="EMBL/GenBank/DDBJ databases">
        <title>Rhizobium pelagicum/R2-400B4.</title>
        <authorList>
            <person name="Kimes N.E."/>
            <person name="Lopez-Perez M."/>
        </authorList>
    </citation>
    <scope>NUCLEOTIDE SEQUENCE [LARGE SCALE GENOMIC DNA]</scope>
    <source>
        <strain evidence="16 17">R2-400B4</strain>
    </source>
</reference>
<dbReference type="RefSeq" id="WP_037167928.1">
    <property type="nucleotide sequence ID" value="NZ_JOKI01000020.1"/>
</dbReference>
<dbReference type="PRINTS" id="PR00344">
    <property type="entry name" value="BCTRLSENSOR"/>
</dbReference>
<dbReference type="SUPFAM" id="SSF55785">
    <property type="entry name" value="PYP-like sensor domain (PAS domain)"/>
    <property type="match status" value="1"/>
</dbReference>
<dbReference type="InterPro" id="IPR005467">
    <property type="entry name" value="His_kinase_dom"/>
</dbReference>
<dbReference type="Pfam" id="PF08447">
    <property type="entry name" value="PAS_3"/>
    <property type="match status" value="1"/>
</dbReference>
<dbReference type="InterPro" id="IPR004358">
    <property type="entry name" value="Sig_transdc_His_kin-like_C"/>
</dbReference>
<feature type="transmembrane region" description="Helical" evidence="10">
    <location>
        <begin position="41"/>
        <end position="67"/>
    </location>
</feature>
<dbReference type="Gene3D" id="1.10.287.130">
    <property type="match status" value="1"/>
</dbReference>
<evidence type="ECO:0000259" key="15">
    <source>
        <dbReference type="PROSITE" id="PS50924"/>
    </source>
</evidence>
<evidence type="ECO:0000256" key="6">
    <source>
        <dbReference type="ARBA" id="ARBA00022777"/>
    </source>
</evidence>
<dbReference type="SUPFAM" id="SSF47384">
    <property type="entry name" value="Homodimeric domain of signal transducing histidine kinase"/>
    <property type="match status" value="1"/>
</dbReference>
<dbReference type="Pfam" id="PF00512">
    <property type="entry name" value="HisKA"/>
    <property type="match status" value="1"/>
</dbReference>
<evidence type="ECO:0000256" key="4">
    <source>
        <dbReference type="ARBA" id="ARBA00022679"/>
    </source>
</evidence>
<keyword evidence="10" id="KW-0812">Transmembrane</keyword>
<keyword evidence="6" id="KW-0418">Kinase</keyword>
<evidence type="ECO:0000256" key="10">
    <source>
        <dbReference type="PROSITE-ProRule" id="PRU00244"/>
    </source>
</evidence>
<feature type="domain" description="PAC" evidence="14">
    <location>
        <begin position="327"/>
        <end position="379"/>
    </location>
</feature>
<dbReference type="InterPro" id="IPR000700">
    <property type="entry name" value="PAS-assoc_C"/>
</dbReference>
<dbReference type="PROSITE" id="PS50924">
    <property type="entry name" value="MHYT"/>
    <property type="match status" value="1"/>
</dbReference>
<evidence type="ECO:0000256" key="5">
    <source>
        <dbReference type="ARBA" id="ARBA00022741"/>
    </source>
</evidence>
<dbReference type="Proteomes" id="UP000052167">
    <property type="component" value="Unassembled WGS sequence"/>
</dbReference>
<feature type="transmembrane region" description="Helical" evidence="10">
    <location>
        <begin position="6"/>
        <end position="29"/>
    </location>
</feature>
<dbReference type="OrthoDB" id="9796100at2"/>
<evidence type="ECO:0000259" key="13">
    <source>
        <dbReference type="PROSITE" id="PS50112"/>
    </source>
</evidence>
<proteinExistence type="predicted"/>
<dbReference type="PROSITE" id="PS50112">
    <property type="entry name" value="PAS"/>
    <property type="match status" value="1"/>
</dbReference>
<keyword evidence="17" id="KW-1185">Reference proteome</keyword>
<feature type="domain" description="Histidine kinase" evidence="11">
    <location>
        <begin position="392"/>
        <end position="609"/>
    </location>
</feature>
<keyword evidence="3 9" id="KW-0597">Phosphoprotein</keyword>
<comment type="caution">
    <text evidence="16">The sequence shown here is derived from an EMBL/GenBank/DDBJ whole genome shotgun (WGS) entry which is preliminary data.</text>
</comment>
<feature type="transmembrane region" description="Helical" evidence="10">
    <location>
        <begin position="79"/>
        <end position="98"/>
    </location>
</feature>
<evidence type="ECO:0000256" key="9">
    <source>
        <dbReference type="PROSITE-ProRule" id="PRU00169"/>
    </source>
</evidence>
<keyword evidence="4" id="KW-0808">Transferase</keyword>
<dbReference type="Pfam" id="PF00072">
    <property type="entry name" value="Response_reg"/>
    <property type="match status" value="1"/>
</dbReference>
<dbReference type="PROSITE" id="PS50113">
    <property type="entry name" value="PAC"/>
    <property type="match status" value="1"/>
</dbReference>
<feature type="domain" description="MHYT" evidence="15">
    <location>
        <begin position="5"/>
        <end position="195"/>
    </location>
</feature>
<evidence type="ECO:0000256" key="8">
    <source>
        <dbReference type="ARBA" id="ARBA00023012"/>
    </source>
</evidence>
<evidence type="ECO:0000259" key="11">
    <source>
        <dbReference type="PROSITE" id="PS50109"/>
    </source>
</evidence>
<dbReference type="Pfam" id="PF02518">
    <property type="entry name" value="HATPase_c"/>
    <property type="match status" value="1"/>
</dbReference>
<dbReference type="GO" id="GO:0005524">
    <property type="term" value="F:ATP binding"/>
    <property type="evidence" value="ECO:0007669"/>
    <property type="project" value="UniProtKB-KW"/>
</dbReference>
<dbReference type="SMART" id="SM00448">
    <property type="entry name" value="REC"/>
    <property type="match status" value="1"/>
</dbReference>
<dbReference type="EC" id="2.7.13.3" evidence="2"/>
<dbReference type="InterPro" id="IPR036097">
    <property type="entry name" value="HisK_dim/P_sf"/>
</dbReference>
<evidence type="ECO:0000256" key="3">
    <source>
        <dbReference type="ARBA" id="ARBA00022553"/>
    </source>
</evidence>
<dbReference type="EMBL" id="JOKJ01000047">
    <property type="protein sequence ID" value="KEQ02624.1"/>
    <property type="molecule type" value="Genomic_DNA"/>
</dbReference>
<evidence type="ECO:0000256" key="2">
    <source>
        <dbReference type="ARBA" id="ARBA00012438"/>
    </source>
</evidence>
<evidence type="ECO:0000313" key="17">
    <source>
        <dbReference type="Proteomes" id="UP000052167"/>
    </source>
</evidence>
<dbReference type="GO" id="GO:0016020">
    <property type="term" value="C:membrane"/>
    <property type="evidence" value="ECO:0007669"/>
    <property type="project" value="UniProtKB-UniRule"/>
</dbReference>
<dbReference type="SUPFAM" id="SSF52172">
    <property type="entry name" value="CheY-like"/>
    <property type="match status" value="1"/>
</dbReference>
<dbReference type="SMART" id="SM00388">
    <property type="entry name" value="HisKA"/>
    <property type="match status" value="1"/>
</dbReference>
<evidence type="ECO:0000256" key="1">
    <source>
        <dbReference type="ARBA" id="ARBA00000085"/>
    </source>
</evidence>
<dbReference type="InterPro" id="IPR003594">
    <property type="entry name" value="HATPase_dom"/>
</dbReference>
<protein>
    <recommendedName>
        <fullName evidence="2">histidine kinase</fullName>
        <ecNumber evidence="2">2.7.13.3</ecNumber>
    </recommendedName>
</protein>
<feature type="modified residue" description="4-aspartylphosphate" evidence="9">
    <location>
        <position position="684"/>
    </location>
</feature>
<dbReference type="InterPro" id="IPR011006">
    <property type="entry name" value="CheY-like_superfamily"/>
</dbReference>
<dbReference type="Pfam" id="PF03707">
    <property type="entry name" value="MHYT"/>
    <property type="match status" value="2"/>
</dbReference>
<dbReference type="SUPFAM" id="SSF55874">
    <property type="entry name" value="ATPase domain of HSP90 chaperone/DNA topoisomerase II/histidine kinase"/>
    <property type="match status" value="1"/>
</dbReference>
<dbReference type="InterPro" id="IPR003661">
    <property type="entry name" value="HisK_dim/P_dom"/>
</dbReference>
<dbReference type="PROSITE" id="PS50109">
    <property type="entry name" value="HIS_KIN"/>
    <property type="match status" value="1"/>
</dbReference>
<dbReference type="CDD" id="cd00130">
    <property type="entry name" value="PAS"/>
    <property type="match status" value="1"/>
</dbReference>
<dbReference type="Gene3D" id="3.30.450.20">
    <property type="entry name" value="PAS domain"/>
    <property type="match status" value="1"/>
</dbReference>
<dbReference type="AlphaFoldDB" id="A0A922T6U1"/>
<keyword evidence="7" id="KW-0067">ATP-binding</keyword>
<dbReference type="PROSITE" id="PS50110">
    <property type="entry name" value="RESPONSE_REGULATORY"/>
    <property type="match status" value="1"/>
</dbReference>
<feature type="domain" description="PAS" evidence="13">
    <location>
        <begin position="253"/>
        <end position="324"/>
    </location>
</feature>
<keyword evidence="5" id="KW-0547">Nucleotide-binding</keyword>
<dbReference type="InterPro" id="IPR005330">
    <property type="entry name" value="MHYT_dom"/>
</dbReference>
<gene>
    <name evidence="16" type="ORF">GV68_20470</name>
</gene>
<keyword evidence="8" id="KW-0902">Two-component regulatory system</keyword>
<dbReference type="NCBIfam" id="TIGR00229">
    <property type="entry name" value="sensory_box"/>
    <property type="match status" value="1"/>
</dbReference>
<organism evidence="16 17">
    <name type="scientific">Pseudorhizobium pelagicum</name>
    <dbReference type="NCBI Taxonomy" id="1509405"/>
    <lineage>
        <taxon>Bacteria</taxon>
        <taxon>Pseudomonadati</taxon>
        <taxon>Pseudomonadota</taxon>
        <taxon>Alphaproteobacteria</taxon>
        <taxon>Hyphomicrobiales</taxon>
        <taxon>Rhizobiaceae</taxon>
        <taxon>Rhizobium/Agrobacterium group</taxon>
        <taxon>Pseudorhizobium</taxon>
    </lineage>
</organism>